<keyword evidence="3" id="KW-1185">Reference proteome</keyword>
<gene>
    <name evidence="2" type="ORF">E2562_022787</name>
</gene>
<proteinExistence type="predicted"/>
<protein>
    <submittedName>
        <fullName evidence="2">Uncharacterized protein</fullName>
    </submittedName>
</protein>
<organism evidence="2 3">
    <name type="scientific">Oryza meyeriana var. granulata</name>
    <dbReference type="NCBI Taxonomy" id="110450"/>
    <lineage>
        <taxon>Eukaryota</taxon>
        <taxon>Viridiplantae</taxon>
        <taxon>Streptophyta</taxon>
        <taxon>Embryophyta</taxon>
        <taxon>Tracheophyta</taxon>
        <taxon>Spermatophyta</taxon>
        <taxon>Magnoliopsida</taxon>
        <taxon>Liliopsida</taxon>
        <taxon>Poales</taxon>
        <taxon>Poaceae</taxon>
        <taxon>BOP clade</taxon>
        <taxon>Oryzoideae</taxon>
        <taxon>Oryzeae</taxon>
        <taxon>Oryzinae</taxon>
        <taxon>Oryza</taxon>
        <taxon>Oryza meyeriana</taxon>
    </lineage>
</organism>
<dbReference type="OrthoDB" id="695610at2759"/>
<evidence type="ECO:0000313" key="3">
    <source>
        <dbReference type="Proteomes" id="UP000479710"/>
    </source>
</evidence>
<name>A0A6G1EYD0_9ORYZ</name>
<accession>A0A6G1EYD0</accession>
<reference evidence="2 3" key="1">
    <citation type="submission" date="2019-11" db="EMBL/GenBank/DDBJ databases">
        <title>Whole genome sequence of Oryza granulata.</title>
        <authorList>
            <person name="Li W."/>
        </authorList>
    </citation>
    <scope>NUCLEOTIDE SEQUENCE [LARGE SCALE GENOMIC DNA]</scope>
    <source>
        <strain evidence="3">cv. Menghai</strain>
        <tissue evidence="2">Leaf</tissue>
    </source>
</reference>
<feature type="region of interest" description="Disordered" evidence="1">
    <location>
        <begin position="22"/>
        <end position="69"/>
    </location>
</feature>
<dbReference type="EMBL" id="SPHZ02000002">
    <property type="protein sequence ID" value="KAF0929589.1"/>
    <property type="molecule type" value="Genomic_DNA"/>
</dbReference>
<dbReference type="AlphaFoldDB" id="A0A6G1EYD0"/>
<evidence type="ECO:0000313" key="2">
    <source>
        <dbReference type="EMBL" id="KAF0929589.1"/>
    </source>
</evidence>
<comment type="caution">
    <text evidence="2">The sequence shown here is derived from an EMBL/GenBank/DDBJ whole genome shotgun (WGS) entry which is preliminary data.</text>
</comment>
<evidence type="ECO:0000256" key="1">
    <source>
        <dbReference type="SAM" id="MobiDB-lite"/>
    </source>
</evidence>
<sequence>MPEKVKKVTFTGSQSECEIILQETQAEQPVNPGDRPPQSASTLETEGAPSKPSRKRCAETQPADVPPNEITPLKISIVMGTPFGGEELRLADGKFMGVVSKQLARDLGLQPNAKISRSRLIHEIREKKNNPNAVHFFIMVMTNKLLLPTTDFYVTHKDAYLGKDLARAARIDWSKAVFNIRVQIPHLPTDVRLPVIDAIGVYDRQAKVDAYEIAMQIRLVQTR</sequence>
<dbReference type="Proteomes" id="UP000479710">
    <property type="component" value="Unassembled WGS sequence"/>
</dbReference>